<evidence type="ECO:0000256" key="1">
    <source>
        <dbReference type="ARBA" id="ARBA00006484"/>
    </source>
</evidence>
<dbReference type="Proteomes" id="UP001251528">
    <property type="component" value="Unassembled WGS sequence"/>
</dbReference>
<reference evidence="4" key="1">
    <citation type="submission" date="2023-06" db="EMBL/GenBank/DDBJ databases">
        <title>Conoideocrella luteorostrata (Hypocreales: Clavicipitaceae), a potential biocontrol fungus for elongate hemlock scale in United States Christmas tree production areas.</title>
        <authorList>
            <person name="Barrett H."/>
            <person name="Lovett B."/>
            <person name="Macias A.M."/>
            <person name="Stajich J.E."/>
            <person name="Kasson M.T."/>
        </authorList>
    </citation>
    <scope>NUCLEOTIDE SEQUENCE</scope>
    <source>
        <strain evidence="4">ARSEF 14590</strain>
    </source>
</reference>
<keyword evidence="3" id="KW-0560">Oxidoreductase</keyword>
<dbReference type="InterPro" id="IPR002347">
    <property type="entry name" value="SDR_fam"/>
</dbReference>
<dbReference type="PANTHER" id="PTHR43008:SF4">
    <property type="entry name" value="CHAIN DEHYDROGENASE, PUTATIVE (AFU_ORTHOLOGUE AFUA_4G08710)-RELATED"/>
    <property type="match status" value="1"/>
</dbReference>
<dbReference type="PROSITE" id="PS00061">
    <property type="entry name" value="ADH_SHORT"/>
    <property type="match status" value="1"/>
</dbReference>
<dbReference type="InterPro" id="IPR020904">
    <property type="entry name" value="Sc_DH/Rdtase_CS"/>
</dbReference>
<organism evidence="4 5">
    <name type="scientific">Conoideocrella luteorostrata</name>
    <dbReference type="NCBI Taxonomy" id="1105319"/>
    <lineage>
        <taxon>Eukaryota</taxon>
        <taxon>Fungi</taxon>
        <taxon>Dikarya</taxon>
        <taxon>Ascomycota</taxon>
        <taxon>Pezizomycotina</taxon>
        <taxon>Sordariomycetes</taxon>
        <taxon>Hypocreomycetidae</taxon>
        <taxon>Hypocreales</taxon>
        <taxon>Clavicipitaceae</taxon>
        <taxon>Conoideocrella</taxon>
    </lineage>
</organism>
<keyword evidence="2" id="KW-0521">NADP</keyword>
<dbReference type="AlphaFoldDB" id="A0AAJ0CCA9"/>
<dbReference type="EMBL" id="JASWJB010000452">
    <property type="protein sequence ID" value="KAK2590341.1"/>
    <property type="molecule type" value="Genomic_DNA"/>
</dbReference>
<name>A0AAJ0CCA9_9HYPO</name>
<protein>
    <submittedName>
        <fullName evidence="4">Uncharacterized protein</fullName>
    </submittedName>
</protein>
<dbReference type="GO" id="GO:0016616">
    <property type="term" value="F:oxidoreductase activity, acting on the CH-OH group of donors, NAD or NADP as acceptor"/>
    <property type="evidence" value="ECO:0007669"/>
    <property type="project" value="UniProtKB-ARBA"/>
</dbReference>
<comment type="similarity">
    <text evidence="1">Belongs to the short-chain dehydrogenases/reductases (SDR) family.</text>
</comment>
<dbReference type="PRINTS" id="PR00081">
    <property type="entry name" value="GDHRDH"/>
</dbReference>
<evidence type="ECO:0000313" key="5">
    <source>
        <dbReference type="Proteomes" id="UP001251528"/>
    </source>
</evidence>
<dbReference type="Gene3D" id="3.40.50.720">
    <property type="entry name" value="NAD(P)-binding Rossmann-like Domain"/>
    <property type="match status" value="1"/>
</dbReference>
<dbReference type="SUPFAM" id="SSF51735">
    <property type="entry name" value="NAD(P)-binding Rossmann-fold domains"/>
    <property type="match status" value="1"/>
</dbReference>
<evidence type="ECO:0000256" key="3">
    <source>
        <dbReference type="ARBA" id="ARBA00023002"/>
    </source>
</evidence>
<gene>
    <name evidence="4" type="ORF">QQS21_011984</name>
</gene>
<proteinExistence type="inferred from homology"/>
<dbReference type="PRINTS" id="PR00080">
    <property type="entry name" value="SDRFAMILY"/>
</dbReference>
<dbReference type="PANTHER" id="PTHR43008">
    <property type="entry name" value="BENZIL REDUCTASE"/>
    <property type="match status" value="1"/>
</dbReference>
<comment type="caution">
    <text evidence="4">The sequence shown here is derived from an EMBL/GenBank/DDBJ whole genome shotgun (WGS) entry which is preliminary data.</text>
</comment>
<dbReference type="Pfam" id="PF13561">
    <property type="entry name" value="adh_short_C2"/>
    <property type="match status" value="1"/>
</dbReference>
<dbReference type="InterPro" id="IPR036291">
    <property type="entry name" value="NAD(P)-bd_dom_sf"/>
</dbReference>
<accession>A0AAJ0CCA9</accession>
<dbReference type="FunFam" id="3.40.50.720:FF:000084">
    <property type="entry name" value="Short-chain dehydrogenase reductase"/>
    <property type="match status" value="1"/>
</dbReference>
<evidence type="ECO:0000313" key="4">
    <source>
        <dbReference type="EMBL" id="KAK2590341.1"/>
    </source>
</evidence>
<sequence length="266" mass="28976">MPLYESADPDAHVLSQFSLKGKIALVTGGSRGIGLEAVIGLAEAGADVAFIYKESTDAEDKATKIATKTRQRVQSYQCDVTDREKTRQTIETVASNFGHGRLDIVVVNAGVCNNIPALDYAEDEWHYTTRVNYDGAMWTCLAAGHIFKKQGRGNLIVTGSVSATLVNVPQPQSGYNATKAAVVHLAKNLAVEWANFARVNIISPGYVLTDMVTKRSDMFDDWLKLIPGRRMCKPEELRSVFVFLASDACCYMTGANLTVDGGYTLP</sequence>
<keyword evidence="5" id="KW-1185">Reference proteome</keyword>
<evidence type="ECO:0000256" key="2">
    <source>
        <dbReference type="ARBA" id="ARBA00022857"/>
    </source>
</evidence>
<dbReference type="GO" id="GO:0050664">
    <property type="term" value="F:oxidoreductase activity, acting on NAD(P)H, oxygen as acceptor"/>
    <property type="evidence" value="ECO:0007669"/>
    <property type="project" value="TreeGrafter"/>
</dbReference>